<organism evidence="2 3">
    <name type="scientific">Phytophthora cactorum</name>
    <dbReference type="NCBI Taxonomy" id="29920"/>
    <lineage>
        <taxon>Eukaryota</taxon>
        <taxon>Sar</taxon>
        <taxon>Stramenopiles</taxon>
        <taxon>Oomycota</taxon>
        <taxon>Peronosporomycetes</taxon>
        <taxon>Peronosporales</taxon>
        <taxon>Peronosporaceae</taxon>
        <taxon>Phytophthora</taxon>
    </lineage>
</organism>
<feature type="compositionally biased region" description="Basic and acidic residues" evidence="1">
    <location>
        <begin position="110"/>
        <end position="121"/>
    </location>
</feature>
<reference evidence="2" key="1">
    <citation type="submission" date="2021-01" db="EMBL/GenBank/DDBJ databases">
        <title>Phytophthora aleatoria, a newly-described species from Pinus radiata is distinct from Phytophthora cactorum isolates based on comparative genomics.</title>
        <authorList>
            <person name="Mcdougal R."/>
            <person name="Panda P."/>
            <person name="Williams N."/>
            <person name="Studholme D.J."/>
        </authorList>
    </citation>
    <scope>NUCLEOTIDE SEQUENCE</scope>
    <source>
        <strain evidence="2">NZFS 3830</strain>
    </source>
</reference>
<dbReference type="Proteomes" id="UP000688947">
    <property type="component" value="Unassembled WGS sequence"/>
</dbReference>
<evidence type="ECO:0000256" key="1">
    <source>
        <dbReference type="SAM" id="MobiDB-lite"/>
    </source>
</evidence>
<sequence length="352" mass="38810">MYPQSRLYLQPLLHAAADVPGATDVATDVPPATSGVTPFTSSVTTATSPVAQVTGAVNSEPPRAEEDARDRPKRQHVSSRSSESSSSGCFVISKSAKSRGRPQIRNKQGNAEKKQRVERGKQKATKLVQGTLAPVPSTVPKTKKAIAGIYTAAECNTDIRFAFPKQFVEICQAAALAYRKKMDDDDRVGVRVPRFGIFQHSDIVAMARWHTDMEYLSDTEEAINWTVNTSAKRISIPQGLEDGVSSDPTERESAIRRILLKGGRKTPFGSVPYRALLMFREDKWLDDSCVGHGIALLQREHINVGIINPLFSRLANPEDQRRKPVSRDKQDYPVSITCAQQPLVGSRYRLPA</sequence>
<accession>A0A8T1UDC7</accession>
<feature type="compositionally biased region" description="Low complexity" evidence="1">
    <location>
        <begin position="78"/>
        <end position="87"/>
    </location>
</feature>
<gene>
    <name evidence="2" type="ORF">JG687_00008993</name>
</gene>
<proteinExistence type="predicted"/>
<comment type="caution">
    <text evidence="2">The sequence shown here is derived from an EMBL/GenBank/DDBJ whole genome shotgun (WGS) entry which is preliminary data.</text>
</comment>
<evidence type="ECO:0000313" key="2">
    <source>
        <dbReference type="EMBL" id="KAG6959114.1"/>
    </source>
</evidence>
<dbReference type="EMBL" id="JAENGZ010000451">
    <property type="protein sequence ID" value="KAG6959114.1"/>
    <property type="molecule type" value="Genomic_DNA"/>
</dbReference>
<protein>
    <submittedName>
        <fullName evidence="2">Uncharacterized protein</fullName>
    </submittedName>
</protein>
<dbReference type="AlphaFoldDB" id="A0A8T1UDC7"/>
<feature type="compositionally biased region" description="Low complexity" evidence="1">
    <location>
        <begin position="36"/>
        <end position="54"/>
    </location>
</feature>
<dbReference type="VEuPathDB" id="FungiDB:PC110_g13514"/>
<dbReference type="OrthoDB" id="128191at2759"/>
<evidence type="ECO:0000313" key="3">
    <source>
        <dbReference type="Proteomes" id="UP000688947"/>
    </source>
</evidence>
<name>A0A8T1UDC7_9STRA</name>
<feature type="region of interest" description="Disordered" evidence="1">
    <location>
        <begin position="34"/>
        <end position="125"/>
    </location>
</feature>